<gene>
    <name evidence="1" type="ORF">VNO77_18952</name>
</gene>
<evidence type="ECO:0000313" key="1">
    <source>
        <dbReference type="EMBL" id="KAK7338345.1"/>
    </source>
</evidence>
<sequence>MTLATLLDNDKSPRVTAATLLDEGSIYSVQGSLWSSHSYAAISGISPFFLFMAEPPSSAVSDQGFPILLKSSTLRGVSKPFAILKAKSSPSLPKLFFFYIDSLFQNSRPFL</sequence>
<evidence type="ECO:0000313" key="2">
    <source>
        <dbReference type="Proteomes" id="UP001367508"/>
    </source>
</evidence>
<comment type="caution">
    <text evidence="1">The sequence shown here is derived from an EMBL/GenBank/DDBJ whole genome shotgun (WGS) entry which is preliminary data.</text>
</comment>
<dbReference type="Proteomes" id="UP001367508">
    <property type="component" value="Unassembled WGS sequence"/>
</dbReference>
<dbReference type="EMBL" id="JAYMYQ010000004">
    <property type="protein sequence ID" value="KAK7338345.1"/>
    <property type="molecule type" value="Genomic_DNA"/>
</dbReference>
<protein>
    <submittedName>
        <fullName evidence="1">Uncharacterized protein</fullName>
    </submittedName>
</protein>
<reference evidence="1 2" key="1">
    <citation type="submission" date="2024-01" db="EMBL/GenBank/DDBJ databases">
        <title>The genomes of 5 underutilized Papilionoideae crops provide insights into root nodulation and disease resistanc.</title>
        <authorList>
            <person name="Jiang F."/>
        </authorList>
    </citation>
    <scope>NUCLEOTIDE SEQUENCE [LARGE SCALE GENOMIC DNA]</scope>
    <source>
        <strain evidence="1">LVBAO_FW01</strain>
        <tissue evidence="1">Leaves</tissue>
    </source>
</reference>
<organism evidence="1 2">
    <name type="scientific">Canavalia gladiata</name>
    <name type="common">Sword bean</name>
    <name type="synonym">Dolichos gladiatus</name>
    <dbReference type="NCBI Taxonomy" id="3824"/>
    <lineage>
        <taxon>Eukaryota</taxon>
        <taxon>Viridiplantae</taxon>
        <taxon>Streptophyta</taxon>
        <taxon>Embryophyta</taxon>
        <taxon>Tracheophyta</taxon>
        <taxon>Spermatophyta</taxon>
        <taxon>Magnoliopsida</taxon>
        <taxon>eudicotyledons</taxon>
        <taxon>Gunneridae</taxon>
        <taxon>Pentapetalae</taxon>
        <taxon>rosids</taxon>
        <taxon>fabids</taxon>
        <taxon>Fabales</taxon>
        <taxon>Fabaceae</taxon>
        <taxon>Papilionoideae</taxon>
        <taxon>50 kb inversion clade</taxon>
        <taxon>NPAAA clade</taxon>
        <taxon>indigoferoid/millettioid clade</taxon>
        <taxon>Phaseoleae</taxon>
        <taxon>Canavalia</taxon>
    </lineage>
</organism>
<proteinExistence type="predicted"/>
<keyword evidence="2" id="KW-1185">Reference proteome</keyword>
<name>A0AAN9QI40_CANGL</name>
<accession>A0AAN9QI40</accession>
<dbReference type="AlphaFoldDB" id="A0AAN9QI40"/>